<dbReference type="Pfam" id="PF07690">
    <property type="entry name" value="MFS_1"/>
    <property type="match status" value="1"/>
</dbReference>
<feature type="transmembrane region" description="Helical" evidence="2">
    <location>
        <begin position="259"/>
        <end position="280"/>
    </location>
</feature>
<name>A0ABX1JMF7_9MICC</name>
<keyword evidence="2" id="KW-0472">Membrane</keyword>
<dbReference type="EMBL" id="JAAZSR010000024">
    <property type="protein sequence ID" value="NKX49564.1"/>
    <property type="molecule type" value="Genomic_DNA"/>
</dbReference>
<dbReference type="Gene3D" id="1.20.1250.20">
    <property type="entry name" value="MFS general substrate transporter like domains"/>
    <property type="match status" value="2"/>
</dbReference>
<feature type="transmembrane region" description="Helical" evidence="2">
    <location>
        <begin position="309"/>
        <end position="332"/>
    </location>
</feature>
<dbReference type="SUPFAM" id="SSF103473">
    <property type="entry name" value="MFS general substrate transporter"/>
    <property type="match status" value="1"/>
</dbReference>
<feature type="transmembrane region" description="Helical" evidence="2">
    <location>
        <begin position="138"/>
        <end position="161"/>
    </location>
</feature>
<keyword evidence="4" id="KW-1185">Reference proteome</keyword>
<feature type="transmembrane region" description="Helical" evidence="2">
    <location>
        <begin position="102"/>
        <end position="126"/>
    </location>
</feature>
<evidence type="ECO:0000313" key="3">
    <source>
        <dbReference type="EMBL" id="NKX49564.1"/>
    </source>
</evidence>
<evidence type="ECO:0000256" key="1">
    <source>
        <dbReference type="SAM" id="MobiDB-lite"/>
    </source>
</evidence>
<dbReference type="Proteomes" id="UP000523795">
    <property type="component" value="Unassembled WGS sequence"/>
</dbReference>
<organism evidence="3 4">
    <name type="scientific">Arthrobacter deserti</name>
    <dbReference type="NCBI Taxonomy" id="1742687"/>
    <lineage>
        <taxon>Bacteria</taxon>
        <taxon>Bacillati</taxon>
        <taxon>Actinomycetota</taxon>
        <taxon>Actinomycetes</taxon>
        <taxon>Micrococcales</taxon>
        <taxon>Micrococcaceae</taxon>
        <taxon>Arthrobacter</taxon>
    </lineage>
</organism>
<reference evidence="3 4" key="1">
    <citation type="submission" date="2020-04" db="EMBL/GenBank/DDBJ databases">
        <authorList>
            <person name="Liu S."/>
        </authorList>
    </citation>
    <scope>NUCLEOTIDE SEQUENCE [LARGE SCALE GENOMIC DNA]</scope>
    <source>
        <strain evidence="3 4">CGMCC 1.15091</strain>
    </source>
</reference>
<sequence>MDFAVYLPLLRQAPVRRLLLIAVAARFPHAAAGVLLTLHIVQTLGLGYAAAGAVAPVLTGGIAAGAPWRGRRVDTVGLGRALLPSVAAEAAIWSAAPFLPYPWLLAAALAGGVFALPVFSLIRQAVGVLGPPAGHRTAYALDSIGTELTFMAGPAAGVLLATQLSTAAGLVLIGVSSAAAGLALMWFNPPTRSPDAAPPGSTRGGRAPGPGGRRSGPAGWVTPAAAAVLGVAAGAGILLGGTDVGMVGALSQGGEVDRLGLVFLFWCGASLVGGLLYGAFHRSVSPLLLLALMAALTIPLGLAEDPWTLGLLSIAPGLLCAPVLASASERIVALVPEARRGEALGWYGSAMTVGSALGAPAAGAAIDHSGAWGGFAAVGSAALVLAAAGLAVRSVKKVRRRRLPPAPDPATGGSRDISSPGR</sequence>
<dbReference type="InterPro" id="IPR011701">
    <property type="entry name" value="MFS"/>
</dbReference>
<feature type="region of interest" description="Disordered" evidence="1">
    <location>
        <begin position="193"/>
        <end position="216"/>
    </location>
</feature>
<protein>
    <submittedName>
        <fullName evidence="3">MFS transporter</fullName>
    </submittedName>
</protein>
<feature type="transmembrane region" description="Helical" evidence="2">
    <location>
        <begin position="372"/>
        <end position="392"/>
    </location>
</feature>
<dbReference type="PANTHER" id="PTHR23542">
    <property type="match status" value="1"/>
</dbReference>
<evidence type="ECO:0000313" key="4">
    <source>
        <dbReference type="Proteomes" id="UP000523795"/>
    </source>
</evidence>
<keyword evidence="2" id="KW-0812">Transmembrane</keyword>
<feature type="transmembrane region" description="Helical" evidence="2">
    <location>
        <begin position="344"/>
        <end position="366"/>
    </location>
</feature>
<gene>
    <name evidence="3" type="ORF">HER39_03005</name>
</gene>
<accession>A0ABX1JMF7</accession>
<keyword evidence="2" id="KW-1133">Transmembrane helix</keyword>
<comment type="caution">
    <text evidence="3">The sequence shown here is derived from an EMBL/GenBank/DDBJ whole genome shotgun (WGS) entry which is preliminary data.</text>
</comment>
<evidence type="ECO:0000256" key="2">
    <source>
        <dbReference type="SAM" id="Phobius"/>
    </source>
</evidence>
<feature type="transmembrane region" description="Helical" evidence="2">
    <location>
        <begin position="46"/>
        <end position="66"/>
    </location>
</feature>
<feature type="compositionally biased region" description="Gly residues" evidence="1">
    <location>
        <begin position="202"/>
        <end position="214"/>
    </location>
</feature>
<feature type="transmembrane region" description="Helical" evidence="2">
    <location>
        <begin position="18"/>
        <end position="40"/>
    </location>
</feature>
<dbReference type="InterPro" id="IPR036259">
    <property type="entry name" value="MFS_trans_sf"/>
</dbReference>
<proteinExistence type="predicted"/>
<feature type="transmembrane region" description="Helical" evidence="2">
    <location>
        <begin position="220"/>
        <end position="239"/>
    </location>
</feature>
<dbReference type="PANTHER" id="PTHR23542:SF1">
    <property type="entry name" value="MAJOR FACILITATOR SUPERFAMILY (MFS) PROFILE DOMAIN-CONTAINING PROTEIN"/>
    <property type="match status" value="1"/>
</dbReference>
<feature type="region of interest" description="Disordered" evidence="1">
    <location>
        <begin position="398"/>
        <end position="422"/>
    </location>
</feature>
<feature type="transmembrane region" description="Helical" evidence="2">
    <location>
        <begin position="167"/>
        <end position="187"/>
    </location>
</feature>